<sequence length="237" mass="25639">MKKIINAVLFAVVAMTLTACNDEIGGGKNEGANKTQAEYVRDPSTAEQLYGEVVHRATVAPSEKVKILGQDLTADLSIINIMVKGTVQNPGTMVILACDRRTQTWAFASNIYQDNGQGTENATEFSIMNYKKGLTEIRAADDAVTPFFSTAEGNTDIHSALVKLGKLDPESYITFTVEEVGEDQYSHSIGWSPLFKVDDIVKGLKKVDLSACKGAEPDPTQVVAFTSNEDIRKAAGK</sequence>
<evidence type="ECO:0000313" key="1">
    <source>
        <dbReference type="EMBL" id="XCN28387.1"/>
    </source>
</evidence>
<dbReference type="PROSITE" id="PS51257">
    <property type="entry name" value="PROKAR_LIPOPROTEIN"/>
    <property type="match status" value="1"/>
</dbReference>
<protein>
    <recommendedName>
        <fullName evidence="2">Lipoprotein</fullName>
    </recommendedName>
</protein>
<name>A0AAU8L114_9CAUD</name>
<proteinExistence type="predicted"/>
<accession>A0AAU8L114</accession>
<evidence type="ECO:0008006" key="2">
    <source>
        <dbReference type="Google" id="ProtNLM"/>
    </source>
</evidence>
<organism evidence="1">
    <name type="scientific">Pantoea phage Survivor</name>
    <dbReference type="NCBI Taxonomy" id="3232176"/>
    <lineage>
        <taxon>Viruses</taxon>
        <taxon>Duplodnaviria</taxon>
        <taxon>Heunggongvirae</taxon>
        <taxon>Uroviricota</taxon>
        <taxon>Caudoviricetes</taxon>
    </lineage>
</organism>
<reference evidence="1" key="1">
    <citation type="submission" date="2024-06" db="EMBL/GenBank/DDBJ databases">
        <authorList>
            <person name="Gannavaram S."/>
            <person name="Nemani S."/>
            <person name="Datta M."/>
            <person name="Picchiottino A."/>
            <person name="Mereddy A."/>
            <person name="Gannavaram N."/>
            <person name="Honeycutt C."/>
            <person name="Tran D."/>
            <person name="Choi K."/>
            <person name="Srinivasan K."/>
            <person name="Johnson A."/>
        </authorList>
    </citation>
    <scope>NUCLEOTIDE SEQUENCE</scope>
</reference>
<dbReference type="EMBL" id="PP885733">
    <property type="protein sequence ID" value="XCN28387.1"/>
    <property type="molecule type" value="Genomic_DNA"/>
</dbReference>